<keyword evidence="2" id="KW-0238">DNA-binding</keyword>
<dbReference type="InterPro" id="IPR053142">
    <property type="entry name" value="PchR_regulatory_protein"/>
</dbReference>
<dbReference type="InterPro" id="IPR018062">
    <property type="entry name" value="HTH_AraC-typ_CS"/>
</dbReference>
<protein>
    <submittedName>
        <fullName evidence="5">Transcriptional regulator AraC family</fullName>
    </submittedName>
</protein>
<dbReference type="Proteomes" id="UP000324392">
    <property type="component" value="Chromosome"/>
</dbReference>
<dbReference type="SUPFAM" id="SSF46689">
    <property type="entry name" value="Homeodomain-like"/>
    <property type="match status" value="2"/>
</dbReference>
<dbReference type="EMBL" id="AP019531">
    <property type="protein sequence ID" value="BBI91810.1"/>
    <property type="molecule type" value="Genomic_DNA"/>
</dbReference>
<evidence type="ECO:0000256" key="3">
    <source>
        <dbReference type="ARBA" id="ARBA00023163"/>
    </source>
</evidence>
<dbReference type="GO" id="GO:0043565">
    <property type="term" value="F:sequence-specific DNA binding"/>
    <property type="evidence" value="ECO:0007669"/>
    <property type="project" value="InterPro"/>
</dbReference>
<dbReference type="PANTHER" id="PTHR47893:SF1">
    <property type="entry name" value="REGULATORY PROTEIN PCHR"/>
    <property type="match status" value="1"/>
</dbReference>
<evidence type="ECO:0000256" key="2">
    <source>
        <dbReference type="ARBA" id="ARBA00023125"/>
    </source>
</evidence>
<dbReference type="RefSeq" id="WP_006708144.1">
    <property type="nucleotide sequence ID" value="NZ_AP019531.1"/>
</dbReference>
<dbReference type="PANTHER" id="PTHR47893">
    <property type="entry name" value="REGULATORY PROTEIN PCHR"/>
    <property type="match status" value="1"/>
</dbReference>
<dbReference type="AlphaFoldDB" id="A0A455VJS4"/>
<dbReference type="PROSITE" id="PS00041">
    <property type="entry name" value="HTH_ARAC_FAMILY_1"/>
    <property type="match status" value="1"/>
</dbReference>
<dbReference type="InterPro" id="IPR018060">
    <property type="entry name" value="HTH_AraC"/>
</dbReference>
<feature type="domain" description="HTH araC/xylS-type" evidence="4">
    <location>
        <begin position="189"/>
        <end position="287"/>
    </location>
</feature>
<evidence type="ECO:0000259" key="4">
    <source>
        <dbReference type="PROSITE" id="PS01124"/>
    </source>
</evidence>
<dbReference type="PROSITE" id="PS01124">
    <property type="entry name" value="HTH_ARAC_FAMILY_2"/>
    <property type="match status" value="1"/>
</dbReference>
<dbReference type="InterPro" id="IPR009057">
    <property type="entry name" value="Homeodomain-like_sf"/>
</dbReference>
<organism evidence="5 6">
    <name type="scientific">Serratia symbiotica</name>
    <dbReference type="NCBI Taxonomy" id="138074"/>
    <lineage>
        <taxon>Bacteria</taxon>
        <taxon>Pseudomonadati</taxon>
        <taxon>Pseudomonadota</taxon>
        <taxon>Gammaproteobacteria</taxon>
        <taxon>Enterobacterales</taxon>
        <taxon>Yersiniaceae</taxon>
        <taxon>Serratia</taxon>
    </lineage>
</organism>
<proteinExistence type="predicted"/>
<dbReference type="Pfam" id="PF12833">
    <property type="entry name" value="HTH_18"/>
    <property type="match status" value="1"/>
</dbReference>
<dbReference type="SMART" id="SM00342">
    <property type="entry name" value="HTH_ARAC"/>
    <property type="match status" value="1"/>
</dbReference>
<evidence type="ECO:0000313" key="6">
    <source>
        <dbReference type="Proteomes" id="UP000324392"/>
    </source>
</evidence>
<dbReference type="Gene3D" id="1.10.10.60">
    <property type="entry name" value="Homeodomain-like"/>
    <property type="match status" value="1"/>
</dbReference>
<keyword evidence="3" id="KW-0804">Transcription</keyword>
<dbReference type="GO" id="GO:0003700">
    <property type="term" value="F:DNA-binding transcription factor activity"/>
    <property type="evidence" value="ECO:0007669"/>
    <property type="project" value="InterPro"/>
</dbReference>
<reference evidence="5 6" key="1">
    <citation type="submission" date="2019-03" db="EMBL/GenBank/DDBJ databases">
        <title>The genome sequence of Candidatus Serratia symbiotica strain IS.</title>
        <authorList>
            <person name="Nikoh N."/>
            <person name="Koga R."/>
            <person name="Oshima K."/>
            <person name="Hattori M."/>
            <person name="Fukatsu T."/>
        </authorList>
    </citation>
    <scope>NUCLEOTIDE SEQUENCE [LARGE SCALE GENOMIC DNA]</scope>
    <source>
        <strain evidence="5 6">IS</strain>
    </source>
</reference>
<keyword evidence="1" id="KW-0805">Transcription regulation</keyword>
<accession>A0A455VJS4</accession>
<gene>
    <name evidence="5" type="primary">alcR</name>
    <name evidence="5" type="ORF">SSYIS1_12080</name>
</gene>
<name>A0A455VJS4_9GAMM</name>
<evidence type="ECO:0000256" key="1">
    <source>
        <dbReference type="ARBA" id="ARBA00023015"/>
    </source>
</evidence>
<evidence type="ECO:0000313" key="5">
    <source>
        <dbReference type="EMBL" id="BBI91810.1"/>
    </source>
</evidence>
<sequence>MQSTHQLHSQQPLTDMTHKWGLPYGVDLCLNDLTANGDAHRSETLSHCLTILLTLDGDEPNYYLDDGSLLPVERGMAKVIANKDRLRLWCRNPRGHHSRSMVTERISDNELADQIERILQRNQVFGFVVPQSTIERANELFSYCDNCVIGRLQTRSCVLDLLAQVLHAAEQDVPHVDVMMQHRDVTRVLKVRDKLVSELDSNHCLGDLARDVGISVSALKSKFQAVMGQSVFAFLRDQRLTRARQGLESEGWTVKQAAYYVGYQHPSNFSTAYPRKFGMSPRDSLST</sequence>